<keyword evidence="2" id="KW-1185">Reference proteome</keyword>
<evidence type="ECO:0000313" key="2">
    <source>
        <dbReference type="Proteomes" id="UP001185015"/>
    </source>
</evidence>
<name>A0AA90TYF9_9EURY</name>
<dbReference type="AlphaFoldDB" id="A0AA90TYF9"/>
<evidence type="ECO:0000313" key="1">
    <source>
        <dbReference type="EMBL" id="MDR6222450.1"/>
    </source>
</evidence>
<comment type="caution">
    <text evidence="1">The sequence shown here is derived from an EMBL/GenBank/DDBJ whole genome shotgun (WGS) entry which is preliminary data.</text>
</comment>
<reference evidence="1 2" key="1">
    <citation type="submission" date="2023-07" db="EMBL/GenBank/DDBJ databases">
        <title>Genomic Encyclopedia of Type Strains, Phase IV (KMG-IV): sequencing the most valuable type-strain genomes for metagenomic binning, comparative biology and taxonomic classification.</title>
        <authorList>
            <person name="Goeker M."/>
        </authorList>
    </citation>
    <scope>NUCLEOTIDE SEQUENCE [LARGE SCALE GENOMIC DNA]</scope>
    <source>
        <strain evidence="1 2">DSM 17273</strain>
    </source>
</reference>
<dbReference type="RefSeq" id="WP_270095164.1">
    <property type="nucleotide sequence ID" value="NZ_JAQFFK010000001.1"/>
</dbReference>
<proteinExistence type="predicted"/>
<sequence>MKYSHINLKCTETIEKRTILRDIQWGIVEDQVGSDLVDRQKIRKNMVTTI</sequence>
<dbReference type="Proteomes" id="UP001185015">
    <property type="component" value="Unassembled WGS sequence"/>
</dbReference>
<gene>
    <name evidence="1" type="ORF">J2750_000895</name>
</gene>
<accession>A0AA90TYF9</accession>
<protein>
    <submittedName>
        <fullName evidence="1">Uncharacterized protein</fullName>
    </submittedName>
</protein>
<organism evidence="1 2">
    <name type="scientific">Methanococcoides alaskense</name>
    <dbReference type="NCBI Taxonomy" id="325778"/>
    <lineage>
        <taxon>Archaea</taxon>
        <taxon>Methanobacteriati</taxon>
        <taxon>Methanobacteriota</taxon>
        <taxon>Stenosarchaea group</taxon>
        <taxon>Methanomicrobia</taxon>
        <taxon>Methanosarcinales</taxon>
        <taxon>Methanosarcinaceae</taxon>
        <taxon>Methanococcoides</taxon>
    </lineage>
</organism>
<dbReference type="EMBL" id="JAVDQI010000002">
    <property type="protein sequence ID" value="MDR6222450.1"/>
    <property type="molecule type" value="Genomic_DNA"/>
</dbReference>